<reference evidence="4 5" key="1">
    <citation type="submission" date="2017-03" db="EMBL/GenBank/DDBJ databases">
        <title>An alternative strategy for trypanosome survival in the mammalian bloodstream revealed through genome and transcriptome analysis of the ubiquitous bovine parasite Trypanosoma (Megatrypanum) theileri.</title>
        <authorList>
            <person name="Kelly S."/>
            <person name="Ivens A."/>
            <person name="Mott A."/>
            <person name="O'Neill E."/>
            <person name="Emms D."/>
            <person name="Macleod O."/>
            <person name="Voorheis P."/>
            <person name="Matthews J."/>
            <person name="Matthews K."/>
            <person name="Carrington M."/>
        </authorList>
    </citation>
    <scope>NUCLEOTIDE SEQUENCE [LARGE SCALE GENOMIC DNA]</scope>
    <source>
        <strain evidence="4">Edinburgh</strain>
    </source>
</reference>
<feature type="region of interest" description="Disordered" evidence="1">
    <location>
        <begin position="342"/>
        <end position="394"/>
    </location>
</feature>
<accession>A0A1X0P8J0</accession>
<dbReference type="SMART" id="SM00516">
    <property type="entry name" value="SEC14"/>
    <property type="match status" value="1"/>
</dbReference>
<dbReference type="PANTHER" id="PTHR23324">
    <property type="entry name" value="SEC14 RELATED PROTEIN"/>
    <property type="match status" value="1"/>
</dbReference>
<dbReference type="CDD" id="cd00170">
    <property type="entry name" value="SEC14"/>
    <property type="match status" value="1"/>
</dbReference>
<dbReference type="VEuPathDB" id="TriTrypDB:TM35_000024770"/>
<dbReference type="InterPro" id="IPR036859">
    <property type="entry name" value="CAP-Gly_dom_sf"/>
</dbReference>
<dbReference type="Proteomes" id="UP000192257">
    <property type="component" value="Unassembled WGS sequence"/>
</dbReference>
<proteinExistence type="predicted"/>
<dbReference type="AlphaFoldDB" id="A0A1X0P8J0"/>
<evidence type="ECO:0000259" key="2">
    <source>
        <dbReference type="PROSITE" id="PS50191"/>
    </source>
</evidence>
<dbReference type="RefSeq" id="XP_028887217.1">
    <property type="nucleotide sequence ID" value="XM_029021795.1"/>
</dbReference>
<dbReference type="Pfam" id="PF00650">
    <property type="entry name" value="CRAL_TRIO"/>
    <property type="match status" value="1"/>
</dbReference>
<gene>
    <name evidence="4" type="ORF">TM35_000024770</name>
</gene>
<evidence type="ECO:0000313" key="5">
    <source>
        <dbReference type="Proteomes" id="UP000192257"/>
    </source>
</evidence>
<dbReference type="SUPFAM" id="SSF52087">
    <property type="entry name" value="CRAL/TRIO domain"/>
    <property type="match status" value="1"/>
</dbReference>
<sequence length="394" mass="44531">MTIVNLGKDSAKVGMRVQNIAGLTGTIRWVGTMEKKENPPDGSGFYAGVEYDEGTTTKNRIDGSWEGKRYFTCDPDKGELIKAKTLFPEMNTACIAAIRGRFGEQVANWEDFQLVKFCIARQFHMPDVFTMIQNHLEWLQEFKPSCDEYFPDSIIEDYPCGFSGAYDYDNNIIYCERPGNGGKCTPTEFMRRYGPELVTRWHACAMETGKKIMTESHFKHKRLCYIVDLTSVSVSMSRSLIKFGRTVATIDQANYPEQLARLIILRAPTLFRAIWKMMRVFIDENTLKKVIFVPEGKEIETMKKYMREEDIPDFAGGTSKAWRRNGGRIGSADSDKVFKGKTIISPELQNGQDESGELESDLILQDDVSDEISQNGSSTTNGGMEGKNSRSVSQ</sequence>
<feature type="compositionally biased region" description="Polar residues" evidence="1">
    <location>
        <begin position="371"/>
        <end position="382"/>
    </location>
</feature>
<evidence type="ECO:0000259" key="3">
    <source>
        <dbReference type="PROSITE" id="PS50245"/>
    </source>
</evidence>
<dbReference type="PROSITE" id="PS50245">
    <property type="entry name" value="CAP_GLY_2"/>
    <property type="match status" value="1"/>
</dbReference>
<dbReference type="OrthoDB" id="1434354at2759"/>
<dbReference type="SUPFAM" id="SSF74924">
    <property type="entry name" value="Cap-Gly domain"/>
    <property type="match status" value="1"/>
</dbReference>
<dbReference type="SMART" id="SM01052">
    <property type="entry name" value="CAP_GLY"/>
    <property type="match status" value="1"/>
</dbReference>
<dbReference type="InterPro" id="IPR036865">
    <property type="entry name" value="CRAL-TRIO_dom_sf"/>
</dbReference>
<dbReference type="GeneID" id="39981575"/>
<evidence type="ECO:0000313" key="4">
    <source>
        <dbReference type="EMBL" id="ORC93151.1"/>
    </source>
</evidence>
<organism evidence="4 5">
    <name type="scientific">Trypanosoma theileri</name>
    <dbReference type="NCBI Taxonomy" id="67003"/>
    <lineage>
        <taxon>Eukaryota</taxon>
        <taxon>Discoba</taxon>
        <taxon>Euglenozoa</taxon>
        <taxon>Kinetoplastea</taxon>
        <taxon>Metakinetoplastina</taxon>
        <taxon>Trypanosomatida</taxon>
        <taxon>Trypanosomatidae</taxon>
        <taxon>Trypanosoma</taxon>
    </lineage>
</organism>
<dbReference type="InterPro" id="IPR036273">
    <property type="entry name" value="CRAL/TRIO_N_dom_sf"/>
</dbReference>
<evidence type="ECO:0000256" key="1">
    <source>
        <dbReference type="SAM" id="MobiDB-lite"/>
    </source>
</evidence>
<dbReference type="InterPro" id="IPR001251">
    <property type="entry name" value="CRAL-TRIO_dom"/>
</dbReference>
<comment type="caution">
    <text evidence="4">The sequence shown here is derived from an EMBL/GenBank/DDBJ whole genome shotgun (WGS) entry which is preliminary data.</text>
</comment>
<dbReference type="Gene3D" id="3.40.525.10">
    <property type="entry name" value="CRAL-TRIO lipid binding domain"/>
    <property type="match status" value="1"/>
</dbReference>
<dbReference type="Gene3D" id="2.30.30.190">
    <property type="entry name" value="CAP Gly-rich-like domain"/>
    <property type="match status" value="1"/>
</dbReference>
<dbReference type="PANTHER" id="PTHR23324:SF83">
    <property type="entry name" value="SEC14-LIKE PROTEIN 2"/>
    <property type="match status" value="1"/>
</dbReference>
<dbReference type="GO" id="GO:0005737">
    <property type="term" value="C:cytoplasm"/>
    <property type="evidence" value="ECO:0007669"/>
    <property type="project" value="TreeGrafter"/>
</dbReference>
<dbReference type="InterPro" id="IPR000938">
    <property type="entry name" value="CAP-Gly_domain"/>
</dbReference>
<dbReference type="EMBL" id="NBCO01000002">
    <property type="protein sequence ID" value="ORC93151.1"/>
    <property type="molecule type" value="Genomic_DNA"/>
</dbReference>
<name>A0A1X0P8J0_9TRYP</name>
<feature type="domain" description="CAP-Gly" evidence="3">
    <location>
        <begin position="44"/>
        <end position="82"/>
    </location>
</feature>
<dbReference type="PROSITE" id="PS50191">
    <property type="entry name" value="CRAL_TRIO"/>
    <property type="match status" value="1"/>
</dbReference>
<dbReference type="STRING" id="67003.A0A1X0P8J0"/>
<protein>
    <submittedName>
        <fullName evidence="4">Cytosolic factor SEC14</fullName>
    </submittedName>
</protein>
<feature type="domain" description="CRAL-TRIO" evidence="2">
    <location>
        <begin position="150"/>
        <end position="323"/>
    </location>
</feature>
<dbReference type="SUPFAM" id="SSF46938">
    <property type="entry name" value="CRAL/TRIO N-terminal domain"/>
    <property type="match status" value="1"/>
</dbReference>
<keyword evidence="5" id="KW-1185">Reference proteome</keyword>
<dbReference type="Pfam" id="PF01302">
    <property type="entry name" value="CAP_GLY"/>
    <property type="match status" value="1"/>
</dbReference>
<dbReference type="InterPro" id="IPR051064">
    <property type="entry name" value="SEC14/CRAL-TRIO_domain"/>
</dbReference>